<evidence type="ECO:0000256" key="1">
    <source>
        <dbReference type="SAM" id="Phobius"/>
    </source>
</evidence>
<dbReference type="Proteomes" id="UP001152798">
    <property type="component" value="Chromosome 3"/>
</dbReference>
<keyword evidence="1" id="KW-0472">Membrane</keyword>
<dbReference type="GO" id="GO:0004930">
    <property type="term" value="F:G protein-coupled receptor activity"/>
    <property type="evidence" value="ECO:0007669"/>
    <property type="project" value="InterPro"/>
</dbReference>
<keyword evidence="1" id="KW-1133">Transmembrane helix</keyword>
<feature type="transmembrane region" description="Helical" evidence="1">
    <location>
        <begin position="43"/>
        <end position="66"/>
    </location>
</feature>
<dbReference type="EMBL" id="OV725079">
    <property type="protein sequence ID" value="CAH1396546.1"/>
    <property type="molecule type" value="Genomic_DNA"/>
</dbReference>
<keyword evidence="3" id="KW-1185">Reference proteome</keyword>
<dbReference type="InterPro" id="IPR036445">
    <property type="entry name" value="GPCR_2_extracell_dom_sf"/>
</dbReference>
<sequence>MENATKFCYESGIWDNRTDYDLCQEKADILSTLTAADIEMTTVIYAIGYALSLIALSVALFIFIYFK</sequence>
<organism evidence="2 3">
    <name type="scientific">Nezara viridula</name>
    <name type="common">Southern green stink bug</name>
    <name type="synonym">Cimex viridulus</name>
    <dbReference type="NCBI Taxonomy" id="85310"/>
    <lineage>
        <taxon>Eukaryota</taxon>
        <taxon>Metazoa</taxon>
        <taxon>Ecdysozoa</taxon>
        <taxon>Arthropoda</taxon>
        <taxon>Hexapoda</taxon>
        <taxon>Insecta</taxon>
        <taxon>Pterygota</taxon>
        <taxon>Neoptera</taxon>
        <taxon>Paraneoptera</taxon>
        <taxon>Hemiptera</taxon>
        <taxon>Heteroptera</taxon>
        <taxon>Panheteroptera</taxon>
        <taxon>Pentatomomorpha</taxon>
        <taxon>Pentatomoidea</taxon>
        <taxon>Pentatomidae</taxon>
        <taxon>Pentatominae</taxon>
        <taxon>Nezara</taxon>
    </lineage>
</organism>
<dbReference type="OrthoDB" id="6022368at2759"/>
<dbReference type="SUPFAM" id="SSF111418">
    <property type="entry name" value="Hormone receptor domain"/>
    <property type="match status" value="1"/>
</dbReference>
<dbReference type="AlphaFoldDB" id="A0A9P0H742"/>
<name>A0A9P0H742_NEZVI</name>
<keyword evidence="1" id="KW-0812">Transmembrane</keyword>
<proteinExistence type="predicted"/>
<protein>
    <submittedName>
        <fullName evidence="2">Uncharacterized protein</fullName>
    </submittedName>
</protein>
<evidence type="ECO:0000313" key="2">
    <source>
        <dbReference type="EMBL" id="CAH1396546.1"/>
    </source>
</evidence>
<evidence type="ECO:0000313" key="3">
    <source>
        <dbReference type="Proteomes" id="UP001152798"/>
    </source>
</evidence>
<dbReference type="GO" id="GO:0016020">
    <property type="term" value="C:membrane"/>
    <property type="evidence" value="ECO:0007669"/>
    <property type="project" value="InterPro"/>
</dbReference>
<gene>
    <name evidence="2" type="ORF">NEZAVI_LOCUS6594</name>
</gene>
<accession>A0A9P0H742</accession>
<reference evidence="2" key="1">
    <citation type="submission" date="2022-01" db="EMBL/GenBank/DDBJ databases">
        <authorList>
            <person name="King R."/>
        </authorList>
    </citation>
    <scope>NUCLEOTIDE SEQUENCE</scope>
</reference>